<gene>
    <name evidence="1" type="ORF">NEIFLAOT_01721</name>
</gene>
<dbReference type="Proteomes" id="UP000004457">
    <property type="component" value="Unassembled WGS sequence"/>
</dbReference>
<reference evidence="1 2" key="1">
    <citation type="submission" date="2009-01" db="EMBL/GenBank/DDBJ databases">
        <authorList>
            <person name="Fulton L."/>
            <person name="Clifton S."/>
            <person name="Chinwalla A.T."/>
            <person name="Mitreva M."/>
            <person name="Sodergren E."/>
            <person name="Weinstock G."/>
            <person name="Clifton S."/>
            <person name="Dooling D.J."/>
            <person name="Fulton B."/>
            <person name="Minx P."/>
            <person name="Pepin K.H."/>
            <person name="Johnson M."/>
            <person name="Bhonagiri V."/>
            <person name="Nash W.E."/>
            <person name="Mardis E.R."/>
            <person name="Wilson R.K."/>
        </authorList>
    </citation>
    <scope>NUCLEOTIDE SEQUENCE [LARGE SCALE GENOMIC DNA]</scope>
    <source>
        <strain evidence="1 2">NRL30031/H210</strain>
    </source>
</reference>
<accession>C0EP31</accession>
<protein>
    <submittedName>
        <fullName evidence="1">Uncharacterized protein</fullName>
    </submittedName>
</protein>
<sequence length="413" mass="45482">MLRDVLNDFSEFVGGKFDKLNKDVEALKKAAANSKAVDLHDKKSLRLPDTNSYRFGSNLSESETDIPVGDEFERAKDKVVTWNGKRLLPSPYINTAFAKYQESRVNGLYRPLSVFPEALGQTPPLGPDVINLVPLEKLDGQKFSIPDASSVAVVACNRVGPGVLTYDYIIRVKTISDTEDLKEKQVSVWHIAGNGLTHWKTHPSLAAFSDGILTLGTNIGGAIVAVVFNDGSRACYKIAARVSGFSTLPRFRTNILHTGTEAVSGGTSKEELDQATRYEWGEDVVYPPVPSIEQFYTPQQVQVRLNDLEFDEEVDSQGDYRIANVSVLIPENLTEKEVLETIRSLRPEKTNYRIKRPVISLAKGKEYKFKIKLNNPPMLAGNVSVASDGTVTVSANATEKDSVFGDALQIVIS</sequence>
<keyword evidence="2" id="KW-1185">Reference proteome</keyword>
<evidence type="ECO:0000313" key="1">
    <source>
        <dbReference type="EMBL" id="EEG33155.1"/>
    </source>
</evidence>
<comment type="caution">
    <text evidence="1">The sequence shown here is derived from an EMBL/GenBank/DDBJ whole genome shotgun (WGS) entry which is preliminary data.</text>
</comment>
<proteinExistence type="predicted"/>
<dbReference type="EMBL" id="ACEN01000080">
    <property type="protein sequence ID" value="EEG33155.1"/>
    <property type="molecule type" value="Genomic_DNA"/>
</dbReference>
<organism evidence="1 2">
    <name type="scientific">Neisseria flavescens NRL30031/H210</name>
    <dbReference type="NCBI Taxonomy" id="546264"/>
    <lineage>
        <taxon>Bacteria</taxon>
        <taxon>Pseudomonadati</taxon>
        <taxon>Pseudomonadota</taxon>
        <taxon>Betaproteobacteria</taxon>
        <taxon>Neisseriales</taxon>
        <taxon>Neisseriaceae</taxon>
        <taxon>Neisseria</taxon>
    </lineage>
</organism>
<dbReference type="RefSeq" id="WP_003680977.1">
    <property type="nucleotide sequence ID" value="NZ_ACEN01000080.1"/>
</dbReference>
<evidence type="ECO:0000313" key="2">
    <source>
        <dbReference type="Proteomes" id="UP000004457"/>
    </source>
</evidence>
<name>C0EP31_NEIFL</name>
<dbReference type="AlphaFoldDB" id="C0EP31"/>